<evidence type="ECO:0000313" key="6">
    <source>
        <dbReference type="Proteomes" id="UP000741863"/>
    </source>
</evidence>
<dbReference type="PANTHER" id="PTHR39160">
    <property type="entry name" value="CELL WALL-BINDING PROTEIN YOCH"/>
    <property type="match status" value="1"/>
</dbReference>
<dbReference type="CDD" id="cd22786">
    <property type="entry name" value="DPBB_YuiC-like"/>
    <property type="match status" value="1"/>
</dbReference>
<dbReference type="Proteomes" id="UP000741863">
    <property type="component" value="Unassembled WGS sequence"/>
</dbReference>
<dbReference type="InterPro" id="IPR002477">
    <property type="entry name" value="Peptidoglycan-bd-like"/>
</dbReference>
<comment type="caution">
    <text evidence="5">The sequence shown here is derived from an EMBL/GenBank/DDBJ whole genome shotgun (WGS) entry which is preliminary data.</text>
</comment>
<feature type="domain" description="Peptidoglycan binding-like" evidence="3">
    <location>
        <begin position="115"/>
        <end position="168"/>
    </location>
</feature>
<reference evidence="5 6" key="1">
    <citation type="submission" date="2021-01" db="EMBL/GenBank/DDBJ databases">
        <title>Genomic Encyclopedia of Type Strains, Phase IV (KMG-IV): sequencing the most valuable type-strain genomes for metagenomic binning, comparative biology and taxonomic classification.</title>
        <authorList>
            <person name="Goeker M."/>
        </authorList>
    </citation>
    <scope>NUCLEOTIDE SEQUENCE [LARGE SCALE GENOMIC DNA]</scope>
    <source>
        <strain evidence="5 6">DSM 25540</strain>
    </source>
</reference>
<evidence type="ECO:0000259" key="3">
    <source>
        <dbReference type="Pfam" id="PF01471"/>
    </source>
</evidence>
<feature type="region of interest" description="Disordered" evidence="2">
    <location>
        <begin position="173"/>
        <end position="215"/>
    </location>
</feature>
<feature type="domain" description="Peptidoglycan binding-like" evidence="3">
    <location>
        <begin position="48"/>
        <end position="104"/>
    </location>
</feature>
<feature type="compositionally biased region" description="Low complexity" evidence="2">
    <location>
        <begin position="190"/>
        <end position="212"/>
    </location>
</feature>
<evidence type="ECO:0000256" key="1">
    <source>
        <dbReference type="ARBA" id="ARBA00022729"/>
    </source>
</evidence>
<dbReference type="EMBL" id="JAFBEC010000017">
    <property type="protein sequence ID" value="MBM7634785.1"/>
    <property type="molecule type" value="Genomic_DNA"/>
</dbReference>
<dbReference type="SUPFAM" id="SSF50685">
    <property type="entry name" value="Barwin-like endoglucanases"/>
    <property type="match status" value="1"/>
</dbReference>
<dbReference type="InterPro" id="IPR036365">
    <property type="entry name" value="PGBD-like_sf"/>
</dbReference>
<name>A0ABS2PH67_9BACL</name>
<gene>
    <name evidence="5" type="ORF">JOD17_003911</name>
</gene>
<evidence type="ECO:0000256" key="2">
    <source>
        <dbReference type="SAM" id="MobiDB-lite"/>
    </source>
</evidence>
<organism evidence="5 6">
    <name type="scientific">Geomicrobium sediminis</name>
    <dbReference type="NCBI Taxonomy" id="1347788"/>
    <lineage>
        <taxon>Bacteria</taxon>
        <taxon>Bacillati</taxon>
        <taxon>Bacillota</taxon>
        <taxon>Bacilli</taxon>
        <taxon>Bacillales</taxon>
        <taxon>Geomicrobium</taxon>
    </lineage>
</organism>
<evidence type="ECO:0000313" key="5">
    <source>
        <dbReference type="EMBL" id="MBM7634785.1"/>
    </source>
</evidence>
<feature type="domain" description="3D" evidence="4">
    <location>
        <begin position="250"/>
        <end position="310"/>
    </location>
</feature>
<dbReference type="Pfam" id="PF06725">
    <property type="entry name" value="3D"/>
    <property type="match status" value="1"/>
</dbReference>
<dbReference type="InterPro" id="IPR051933">
    <property type="entry name" value="Resuscitation_pf_RpfB"/>
</dbReference>
<evidence type="ECO:0000259" key="4">
    <source>
        <dbReference type="Pfam" id="PF06725"/>
    </source>
</evidence>
<dbReference type="Pfam" id="PF01471">
    <property type="entry name" value="PG_binding_1"/>
    <property type="match status" value="2"/>
</dbReference>
<keyword evidence="6" id="KW-1185">Reference proteome</keyword>
<dbReference type="SUPFAM" id="SSF47090">
    <property type="entry name" value="PGBD-like"/>
    <property type="match status" value="2"/>
</dbReference>
<sequence length="310" mass="32602">MGKLKFVEQIHCSHFVAIAVTLVALLFVPLTADASDFGSENLQDGMEHEHVEKLQELLVEAEYLSADDASGVFDSTTQDAVSSYQETKGLLVDGIAGPQTLSALYSLEKGDENTLVEHLQSDLQAFGYFGSTVDGIFGPLTEEAVKGFQSDAGLSTDGVAGPKTFSAMMTFSPTATTEQEPATSEEPEQEAASASTEEATATESQNNNASSSPEGTTIQMEATAYTAYCDGCSGITATGIDLRNDPHANVVAVDPNVIPLGSRVYVEGYGEAIAGDTGGAINGNKIDLHVPTREEALNFGRQTVSVTILN</sequence>
<dbReference type="InterPro" id="IPR010611">
    <property type="entry name" value="3D_dom"/>
</dbReference>
<keyword evidence="1" id="KW-0732">Signal</keyword>
<dbReference type="InterPro" id="IPR036908">
    <property type="entry name" value="RlpA-like_sf"/>
</dbReference>
<dbReference type="InterPro" id="IPR036366">
    <property type="entry name" value="PGBDSf"/>
</dbReference>
<dbReference type="Gene3D" id="1.10.101.10">
    <property type="entry name" value="PGBD-like superfamily/PGBD"/>
    <property type="match status" value="2"/>
</dbReference>
<dbReference type="PANTHER" id="PTHR39160:SF4">
    <property type="entry name" value="RESUSCITATION-PROMOTING FACTOR RPFB"/>
    <property type="match status" value="1"/>
</dbReference>
<accession>A0ABS2PH67</accession>
<feature type="compositionally biased region" description="Low complexity" evidence="2">
    <location>
        <begin position="173"/>
        <end position="182"/>
    </location>
</feature>
<proteinExistence type="predicted"/>
<dbReference type="Gene3D" id="2.40.40.10">
    <property type="entry name" value="RlpA-like domain"/>
    <property type="match status" value="1"/>
</dbReference>
<protein>
    <submittedName>
        <fullName evidence="5">3D (Asp-Asp-Asp) domain-containing protein</fullName>
    </submittedName>
</protein>
<dbReference type="RefSeq" id="WP_239575742.1">
    <property type="nucleotide sequence ID" value="NZ_JAFBEC010000017.1"/>
</dbReference>